<sequence length="276" mass="31292">MKLFKAIGILLIALSLNSCEDVVDVNIASENHVLVVEGSLTNLRENQYVKLYYTNPVLSDGSYEVVTKAILTLKDNLKNVEILKESSPGWYQISTIKGREGRTYTLNIKTTDGTYEAISTMPRLTMTPDTVQFKYEMKSIVYPDEGYYPVINGRELEGIGDFSQFKIFKNNKFLNKANEINLFKDEYVDGNYISNYELDIDSAFVSGDLIRVEAWSLTKENYVFWDDIQTQLNNSGIFATPLPNAHSNIFKITQESKDVTGFFGTSMVKSVQKLIP</sequence>
<accession>R9GY14</accession>
<keyword evidence="3" id="KW-1185">Reference proteome</keyword>
<dbReference type="eggNOG" id="ENOG5032VGS">
    <property type="taxonomic scope" value="Bacteria"/>
</dbReference>
<evidence type="ECO:0000313" key="3">
    <source>
        <dbReference type="Proteomes" id="UP000014174"/>
    </source>
</evidence>
<gene>
    <name evidence="2" type="ORF">ADIARSV_0189</name>
</gene>
<dbReference type="EMBL" id="AQPN01000008">
    <property type="protein sequence ID" value="EOR96558.1"/>
    <property type="molecule type" value="Genomic_DNA"/>
</dbReference>
<dbReference type="Proteomes" id="UP000014174">
    <property type="component" value="Unassembled WGS sequence"/>
</dbReference>
<dbReference type="STRING" id="1150600.ADIARSV_0189"/>
<feature type="signal peptide" evidence="1">
    <location>
        <begin position="1"/>
        <end position="20"/>
    </location>
</feature>
<dbReference type="AlphaFoldDB" id="R9GY14"/>
<reference evidence="2 3" key="1">
    <citation type="journal article" date="2013" name="Genome Announc.">
        <title>Draft Genome Sequence of Arcticibacter svalbardensis Strain MN12-7T, a Member of the Family Sphingobacteriaceae Isolated from an Arctic Soil Sample.</title>
        <authorList>
            <person name="Shivaji S."/>
            <person name="Ara S."/>
            <person name="Prasad S."/>
            <person name="Manasa B.P."/>
            <person name="Begum Z."/>
            <person name="Singh A."/>
            <person name="Kumar Pinnaka A."/>
        </authorList>
    </citation>
    <scope>NUCLEOTIDE SEQUENCE [LARGE SCALE GENOMIC DNA]</scope>
    <source>
        <strain evidence="2 3">MN12-7</strain>
    </source>
</reference>
<name>R9GY14_9SPHI</name>
<dbReference type="OrthoDB" id="637707at2"/>
<evidence type="ECO:0000313" key="2">
    <source>
        <dbReference type="EMBL" id="EOR96558.1"/>
    </source>
</evidence>
<feature type="chain" id="PRO_5004472406" description="DUF4249 domain-containing protein" evidence="1">
    <location>
        <begin position="21"/>
        <end position="276"/>
    </location>
</feature>
<dbReference type="RefSeq" id="WP_016193443.1">
    <property type="nucleotide sequence ID" value="NZ_AQPN01000008.1"/>
</dbReference>
<keyword evidence="1" id="KW-0732">Signal</keyword>
<evidence type="ECO:0000256" key="1">
    <source>
        <dbReference type="SAM" id="SignalP"/>
    </source>
</evidence>
<proteinExistence type="predicted"/>
<protein>
    <recommendedName>
        <fullName evidence="4">DUF4249 domain-containing protein</fullName>
    </recommendedName>
</protein>
<evidence type="ECO:0008006" key="4">
    <source>
        <dbReference type="Google" id="ProtNLM"/>
    </source>
</evidence>
<comment type="caution">
    <text evidence="2">The sequence shown here is derived from an EMBL/GenBank/DDBJ whole genome shotgun (WGS) entry which is preliminary data.</text>
</comment>
<dbReference type="Pfam" id="PF14054">
    <property type="entry name" value="DUF4249"/>
    <property type="match status" value="1"/>
</dbReference>
<organism evidence="2 3">
    <name type="scientific">Arcticibacter svalbardensis MN12-7</name>
    <dbReference type="NCBI Taxonomy" id="1150600"/>
    <lineage>
        <taxon>Bacteria</taxon>
        <taxon>Pseudomonadati</taxon>
        <taxon>Bacteroidota</taxon>
        <taxon>Sphingobacteriia</taxon>
        <taxon>Sphingobacteriales</taxon>
        <taxon>Sphingobacteriaceae</taxon>
        <taxon>Arcticibacter</taxon>
    </lineage>
</organism>
<dbReference type="InterPro" id="IPR025345">
    <property type="entry name" value="DUF4249"/>
</dbReference>